<dbReference type="AlphaFoldDB" id="A0A3B0WZ09"/>
<proteinExistence type="predicted"/>
<protein>
    <submittedName>
        <fullName evidence="1">Uncharacterized protein</fullName>
    </submittedName>
</protein>
<evidence type="ECO:0000313" key="1">
    <source>
        <dbReference type="EMBL" id="VAW57670.1"/>
    </source>
</evidence>
<reference evidence="1" key="1">
    <citation type="submission" date="2018-06" db="EMBL/GenBank/DDBJ databases">
        <authorList>
            <person name="Zhirakovskaya E."/>
        </authorList>
    </citation>
    <scope>NUCLEOTIDE SEQUENCE</scope>
</reference>
<dbReference type="EMBL" id="UOFF01000437">
    <property type="protein sequence ID" value="VAW57670.1"/>
    <property type="molecule type" value="Genomic_DNA"/>
</dbReference>
<sequence length="285" mass="31669">MHLNFNKTLLTAAIAFVSTAAMAEGPWVLDEDYTDISTSYISDTINAVWERGDIKTDPHPKISQQNIWLVYSYGYSERTTVSASVGYTQSQYALSTSSSDDFSGLSDSKFSLKYQLTNEFWSDQLVTVSTKFSLLVRGTYDRASAGRPHAPGDKANGFDASIQAGKFISDSFATYFEVGARRLYNDVPNEYYYNTGFHYSMTPKLSLSGLYAGKKSTSGTDLNDPTTGFTLDGFHKLREERTWVEVSGNFLLDEISSISLGFSLVIDGKNTGQSEVIYLSYSYSY</sequence>
<gene>
    <name evidence="1" type="ORF">MNBD_GAMMA07-1768</name>
</gene>
<accession>A0A3B0WZ09</accession>
<organism evidence="1">
    <name type="scientific">hydrothermal vent metagenome</name>
    <dbReference type="NCBI Taxonomy" id="652676"/>
    <lineage>
        <taxon>unclassified sequences</taxon>
        <taxon>metagenomes</taxon>
        <taxon>ecological metagenomes</taxon>
    </lineage>
</organism>
<name>A0A3B0WZ09_9ZZZZ</name>